<dbReference type="Proteomes" id="UP000077266">
    <property type="component" value="Unassembled WGS sequence"/>
</dbReference>
<dbReference type="EMBL" id="KV426063">
    <property type="protein sequence ID" value="KZV89819.1"/>
    <property type="molecule type" value="Genomic_DNA"/>
</dbReference>
<proteinExistence type="predicted"/>
<dbReference type="InParanoid" id="A0A166A9K4"/>
<organism evidence="1 2">
    <name type="scientific">Exidia glandulosa HHB12029</name>
    <dbReference type="NCBI Taxonomy" id="1314781"/>
    <lineage>
        <taxon>Eukaryota</taxon>
        <taxon>Fungi</taxon>
        <taxon>Dikarya</taxon>
        <taxon>Basidiomycota</taxon>
        <taxon>Agaricomycotina</taxon>
        <taxon>Agaricomycetes</taxon>
        <taxon>Auriculariales</taxon>
        <taxon>Exidiaceae</taxon>
        <taxon>Exidia</taxon>
    </lineage>
</organism>
<sequence>MPYCAEPFLGTTSHSAFGVCLRMALRHCSTLLHISCLSFRSFSHHSLLGIGSNNLAANSPYRERHLWRRADPALVNRRTTADGKIFGRERTDTALRETACLAQAAPAPYVERRTLWCDVVGIRPIDLGCLTWCPSFELGLSVGACACFRPRCSIELGLHLTTWVDQRRHCSSFFVIHQWPSRHQPPCPHGTRCPPVTYRAQRMLCLS</sequence>
<protein>
    <submittedName>
        <fullName evidence="1">Uncharacterized protein</fullName>
    </submittedName>
</protein>
<name>A0A166A9K4_EXIGL</name>
<dbReference type="AlphaFoldDB" id="A0A166A9K4"/>
<evidence type="ECO:0000313" key="2">
    <source>
        <dbReference type="Proteomes" id="UP000077266"/>
    </source>
</evidence>
<keyword evidence="2" id="KW-1185">Reference proteome</keyword>
<reference evidence="1 2" key="1">
    <citation type="journal article" date="2016" name="Mol. Biol. Evol.">
        <title>Comparative Genomics of Early-Diverging Mushroom-Forming Fungi Provides Insights into the Origins of Lignocellulose Decay Capabilities.</title>
        <authorList>
            <person name="Nagy L.G."/>
            <person name="Riley R."/>
            <person name="Tritt A."/>
            <person name="Adam C."/>
            <person name="Daum C."/>
            <person name="Floudas D."/>
            <person name="Sun H."/>
            <person name="Yadav J.S."/>
            <person name="Pangilinan J."/>
            <person name="Larsson K.H."/>
            <person name="Matsuura K."/>
            <person name="Barry K."/>
            <person name="Labutti K."/>
            <person name="Kuo R."/>
            <person name="Ohm R.A."/>
            <person name="Bhattacharya S.S."/>
            <person name="Shirouzu T."/>
            <person name="Yoshinaga Y."/>
            <person name="Martin F.M."/>
            <person name="Grigoriev I.V."/>
            <person name="Hibbett D.S."/>
        </authorList>
    </citation>
    <scope>NUCLEOTIDE SEQUENCE [LARGE SCALE GENOMIC DNA]</scope>
    <source>
        <strain evidence="1 2">HHB12029</strain>
    </source>
</reference>
<gene>
    <name evidence="1" type="ORF">EXIGLDRAFT_137480</name>
</gene>
<evidence type="ECO:0000313" key="1">
    <source>
        <dbReference type="EMBL" id="KZV89819.1"/>
    </source>
</evidence>
<accession>A0A166A9K4</accession>